<gene>
    <name evidence="1" type="ORF">CHH67_21735</name>
</gene>
<dbReference type="EMBL" id="NPBY01000076">
    <property type="protein sequence ID" value="PAD72683.1"/>
    <property type="molecule type" value="Genomic_DNA"/>
</dbReference>
<reference evidence="1 2" key="1">
    <citation type="submission" date="2017-07" db="EMBL/GenBank/DDBJ databases">
        <title>Isolation and whole genome analysis of endospore-forming bacteria from heroin.</title>
        <authorList>
            <person name="Kalinowski J."/>
            <person name="Ahrens B."/>
            <person name="Al-Dilaimi A."/>
            <person name="Winkler A."/>
            <person name="Wibberg D."/>
            <person name="Schleenbecker U."/>
            <person name="Ruckert C."/>
            <person name="Wolfel R."/>
            <person name="Grass G."/>
        </authorList>
    </citation>
    <scope>NUCLEOTIDE SEQUENCE [LARGE SCALE GENOMIC DNA]</scope>
    <source>
        <strain evidence="1 2">7537-G1</strain>
    </source>
</reference>
<dbReference type="InterPro" id="IPR045721">
    <property type="entry name" value="DUF6075"/>
</dbReference>
<accession>A0A268EHT5</accession>
<evidence type="ECO:0000313" key="2">
    <source>
        <dbReference type="Proteomes" id="UP000215596"/>
    </source>
</evidence>
<evidence type="ECO:0000313" key="1">
    <source>
        <dbReference type="EMBL" id="PAD72683.1"/>
    </source>
</evidence>
<dbReference type="RefSeq" id="WP_095267473.1">
    <property type="nucleotide sequence ID" value="NZ_NPBY01000076.1"/>
</dbReference>
<proteinExistence type="predicted"/>
<organism evidence="1 2">
    <name type="scientific">Paenibacillus campinasensis</name>
    <dbReference type="NCBI Taxonomy" id="66347"/>
    <lineage>
        <taxon>Bacteria</taxon>
        <taxon>Bacillati</taxon>
        <taxon>Bacillota</taxon>
        <taxon>Bacilli</taxon>
        <taxon>Bacillales</taxon>
        <taxon>Paenibacillaceae</taxon>
        <taxon>Paenibacillus</taxon>
    </lineage>
</organism>
<comment type="caution">
    <text evidence="1">The sequence shown here is derived from an EMBL/GenBank/DDBJ whole genome shotgun (WGS) entry which is preliminary data.</text>
</comment>
<dbReference type="Proteomes" id="UP000215596">
    <property type="component" value="Unassembled WGS sequence"/>
</dbReference>
<dbReference type="AlphaFoldDB" id="A0A268EHT5"/>
<protein>
    <submittedName>
        <fullName evidence="1">Uncharacterized protein</fullName>
    </submittedName>
</protein>
<name>A0A268EHT5_9BACL</name>
<dbReference type="Pfam" id="PF19552">
    <property type="entry name" value="DUF6075"/>
    <property type="match status" value="1"/>
</dbReference>
<dbReference type="OrthoDB" id="9800530at2"/>
<sequence length="135" mass="16313">MFPGMFCDVEHEKFYSDMLSRFHRQDAYHRALFYTLGLTRETRTHVQDLFDFSNDSIRPKGLKAFWQTGTSLRASRLAFNLWNGWAEEQQERDSTPHELFDCRYAPYFFEAIRLRYPEYCRSHDRVPQRMNGPTR</sequence>